<organism evidence="1 2">
    <name type="scientific">Virgisporangium aurantiacum</name>
    <dbReference type="NCBI Taxonomy" id="175570"/>
    <lineage>
        <taxon>Bacteria</taxon>
        <taxon>Bacillati</taxon>
        <taxon>Actinomycetota</taxon>
        <taxon>Actinomycetes</taxon>
        <taxon>Micromonosporales</taxon>
        <taxon>Micromonosporaceae</taxon>
        <taxon>Virgisporangium</taxon>
    </lineage>
</organism>
<dbReference type="AlphaFoldDB" id="A0A8J3Z661"/>
<dbReference type="InterPro" id="IPR000801">
    <property type="entry name" value="Esterase-like"/>
</dbReference>
<dbReference type="PANTHER" id="PTHR48098:SF6">
    <property type="entry name" value="FERRI-BACILLIBACTIN ESTERASE BESA"/>
    <property type="match status" value="1"/>
</dbReference>
<accession>A0A8J3Z661</accession>
<dbReference type="RefSeq" id="WP_239151658.1">
    <property type="nucleotide sequence ID" value="NZ_BOPG01000023.1"/>
</dbReference>
<dbReference type="InterPro" id="IPR050583">
    <property type="entry name" value="Mycobacterial_A85_antigen"/>
</dbReference>
<dbReference type="InterPro" id="IPR029058">
    <property type="entry name" value="AB_hydrolase_fold"/>
</dbReference>
<gene>
    <name evidence="1" type="ORF">Vau01_034810</name>
</gene>
<dbReference type="EMBL" id="BOPG01000023">
    <property type="protein sequence ID" value="GIJ55965.1"/>
    <property type="molecule type" value="Genomic_DNA"/>
</dbReference>
<dbReference type="Proteomes" id="UP000612585">
    <property type="component" value="Unassembled WGS sequence"/>
</dbReference>
<reference evidence="1" key="1">
    <citation type="submission" date="2021-01" db="EMBL/GenBank/DDBJ databases">
        <title>Whole genome shotgun sequence of Virgisporangium aurantiacum NBRC 16421.</title>
        <authorList>
            <person name="Komaki H."/>
            <person name="Tamura T."/>
        </authorList>
    </citation>
    <scope>NUCLEOTIDE SEQUENCE</scope>
    <source>
        <strain evidence="1">NBRC 16421</strain>
    </source>
</reference>
<dbReference type="Pfam" id="PF00756">
    <property type="entry name" value="Esterase"/>
    <property type="match status" value="1"/>
</dbReference>
<proteinExistence type="predicted"/>
<protein>
    <submittedName>
        <fullName evidence="1">Ferric enterobactin esterase</fullName>
    </submittedName>
</protein>
<dbReference type="Gene3D" id="3.40.50.1820">
    <property type="entry name" value="alpha/beta hydrolase"/>
    <property type="match status" value="1"/>
</dbReference>
<dbReference type="SUPFAM" id="SSF53474">
    <property type="entry name" value="alpha/beta-Hydrolases"/>
    <property type="match status" value="1"/>
</dbReference>
<name>A0A8J3Z661_9ACTN</name>
<evidence type="ECO:0000313" key="2">
    <source>
        <dbReference type="Proteomes" id="UP000612585"/>
    </source>
</evidence>
<sequence length="341" mass="37801">MAECRDGVLAFRYPDPERRLAGVRLQQAVGIPGHLLDFAVDDGHWTLTVPRPPVARLEYQFELRHPDGATEWVCDPANPRRSPGAFGDKSELVCAGYVTPPWLTWDGPEESTQDFTVVAPELNAAIGVHVWSPATRTDRVVVAHDGPEFDRFASLTQYCAAMVRAGRVAPFHLVLLSPGDRNEWYSANPRYARALVTNVLPRVRAELGTDAPVVGMGASLGALAMLHAQRRHPAFFAGLFLQSGSFFRPNYDGHESGFQRYLRLVRFVGRVVRATAGVAVPVAITCGRAEENRHNNREMAHALRSQGYPVTIAEVPDAHNFTAWRDALDPHLTDLLRRVWG</sequence>
<dbReference type="PANTHER" id="PTHR48098">
    <property type="entry name" value="ENTEROCHELIN ESTERASE-RELATED"/>
    <property type="match status" value="1"/>
</dbReference>
<evidence type="ECO:0000313" key="1">
    <source>
        <dbReference type="EMBL" id="GIJ55965.1"/>
    </source>
</evidence>
<comment type="caution">
    <text evidence="1">The sequence shown here is derived from an EMBL/GenBank/DDBJ whole genome shotgun (WGS) entry which is preliminary data.</text>
</comment>
<keyword evidence="2" id="KW-1185">Reference proteome</keyword>